<accession>A0ABS8TJG9</accession>
<reference evidence="1 2" key="1">
    <citation type="journal article" date="2021" name="BMC Genomics">
        <title>Datura genome reveals duplications of psychoactive alkaloid biosynthetic genes and high mutation rate following tissue culture.</title>
        <authorList>
            <person name="Rajewski A."/>
            <person name="Carter-House D."/>
            <person name="Stajich J."/>
            <person name="Litt A."/>
        </authorList>
    </citation>
    <scope>NUCLEOTIDE SEQUENCE [LARGE SCALE GENOMIC DNA]</scope>
    <source>
        <strain evidence="1">AR-01</strain>
    </source>
</reference>
<proteinExistence type="predicted"/>
<keyword evidence="2" id="KW-1185">Reference proteome</keyword>
<comment type="caution">
    <text evidence="1">The sequence shown here is derived from an EMBL/GenBank/DDBJ whole genome shotgun (WGS) entry which is preliminary data.</text>
</comment>
<name>A0ABS8TJG9_DATST</name>
<protein>
    <submittedName>
        <fullName evidence="1">Uncharacterized protein</fullName>
    </submittedName>
</protein>
<evidence type="ECO:0000313" key="1">
    <source>
        <dbReference type="EMBL" id="MCD7471016.1"/>
    </source>
</evidence>
<sequence>MPIKVTPTSCSPERTKSADESFDDWLKLIKFLITTKVDRVHGQSWLYRYTEVNQVQHKVSCTSTQRRKTSTPTQIRNEAKFALVHKVADKGSQGRDGFLSESIKQVGNLTQSETRNLGRSGITIEAKQDYTSGLSIYIPRRNRRRGMIAARKRPVTY</sequence>
<dbReference type="Proteomes" id="UP000823775">
    <property type="component" value="Unassembled WGS sequence"/>
</dbReference>
<gene>
    <name evidence="1" type="ORF">HAX54_011279</name>
</gene>
<evidence type="ECO:0000313" key="2">
    <source>
        <dbReference type="Proteomes" id="UP000823775"/>
    </source>
</evidence>
<dbReference type="EMBL" id="JACEIK010001639">
    <property type="protein sequence ID" value="MCD7471016.1"/>
    <property type="molecule type" value="Genomic_DNA"/>
</dbReference>
<organism evidence="1 2">
    <name type="scientific">Datura stramonium</name>
    <name type="common">Jimsonweed</name>
    <name type="synonym">Common thornapple</name>
    <dbReference type="NCBI Taxonomy" id="4076"/>
    <lineage>
        <taxon>Eukaryota</taxon>
        <taxon>Viridiplantae</taxon>
        <taxon>Streptophyta</taxon>
        <taxon>Embryophyta</taxon>
        <taxon>Tracheophyta</taxon>
        <taxon>Spermatophyta</taxon>
        <taxon>Magnoliopsida</taxon>
        <taxon>eudicotyledons</taxon>
        <taxon>Gunneridae</taxon>
        <taxon>Pentapetalae</taxon>
        <taxon>asterids</taxon>
        <taxon>lamiids</taxon>
        <taxon>Solanales</taxon>
        <taxon>Solanaceae</taxon>
        <taxon>Solanoideae</taxon>
        <taxon>Datureae</taxon>
        <taxon>Datura</taxon>
    </lineage>
</organism>